<evidence type="ECO:0000313" key="3">
    <source>
        <dbReference type="Proteomes" id="UP000236725"/>
    </source>
</evidence>
<keyword evidence="3" id="KW-1185">Reference proteome</keyword>
<comment type="caution">
    <text evidence="2">The sequence shown here is derived from an EMBL/GenBank/DDBJ whole genome shotgun (WGS) entry which is preliminary data.</text>
</comment>
<evidence type="ECO:0000259" key="1">
    <source>
        <dbReference type="PROSITE" id="PS50943"/>
    </source>
</evidence>
<evidence type="ECO:0000313" key="2">
    <source>
        <dbReference type="EMBL" id="SEF86297.1"/>
    </source>
</evidence>
<dbReference type="CDD" id="cd00093">
    <property type="entry name" value="HTH_XRE"/>
    <property type="match status" value="1"/>
</dbReference>
<organism evidence="2 3">
    <name type="scientific">Parabacteroides chinchillae</name>
    <dbReference type="NCBI Taxonomy" id="871327"/>
    <lineage>
        <taxon>Bacteria</taxon>
        <taxon>Pseudomonadati</taxon>
        <taxon>Bacteroidota</taxon>
        <taxon>Bacteroidia</taxon>
        <taxon>Bacteroidales</taxon>
        <taxon>Tannerellaceae</taxon>
        <taxon>Parabacteroides</taxon>
    </lineage>
</organism>
<dbReference type="PROSITE" id="PS50943">
    <property type="entry name" value="HTH_CROC1"/>
    <property type="match status" value="1"/>
</dbReference>
<dbReference type="AlphaFoldDB" id="A0A8G2BWE0"/>
<reference evidence="2 3" key="1">
    <citation type="submission" date="2016-10" db="EMBL/GenBank/DDBJ databases">
        <authorList>
            <person name="Varghese N."/>
            <person name="Submissions S."/>
        </authorList>
    </citation>
    <scope>NUCLEOTIDE SEQUENCE [LARGE SCALE GENOMIC DNA]</scope>
    <source>
        <strain evidence="2 3">DSM 29073</strain>
    </source>
</reference>
<dbReference type="RefSeq" id="WP_103983309.1">
    <property type="nucleotide sequence ID" value="NZ_FNVS01000008.1"/>
</dbReference>
<dbReference type="Gene3D" id="1.10.10.60">
    <property type="entry name" value="Homeodomain-like"/>
    <property type="match status" value="1"/>
</dbReference>
<dbReference type="InterPro" id="IPR001387">
    <property type="entry name" value="Cro/C1-type_HTH"/>
</dbReference>
<protein>
    <submittedName>
        <fullName evidence="2">Transcription regulator</fullName>
    </submittedName>
</protein>
<dbReference type="InterPro" id="IPR009057">
    <property type="entry name" value="Homeodomain-like_sf"/>
</dbReference>
<name>A0A8G2BWE0_9BACT</name>
<dbReference type="SUPFAM" id="SSF46689">
    <property type="entry name" value="Homeodomain-like"/>
    <property type="match status" value="1"/>
</dbReference>
<sequence>MGADLSIKQKKDWAKMLYLKEHLTQAEVAERVGVSKQTLCKWVKIEKWEELKTSVSLTREEQLANLYRQVAEINKAIAGRKDGERFATSKEADTINKLASTIEKMEKETGISDIISVSKGLLDWLRKTDVEKAKELSYYFDAYIKERLK</sequence>
<dbReference type="Pfam" id="PF13384">
    <property type="entry name" value="HTH_23"/>
    <property type="match status" value="1"/>
</dbReference>
<proteinExistence type="predicted"/>
<gene>
    <name evidence="2" type="ORF">SAMN05444001_108115</name>
</gene>
<feature type="domain" description="HTH cro/C1-type" evidence="1">
    <location>
        <begin position="15"/>
        <end position="42"/>
    </location>
</feature>
<dbReference type="EMBL" id="FNVS01000008">
    <property type="protein sequence ID" value="SEF86297.1"/>
    <property type="molecule type" value="Genomic_DNA"/>
</dbReference>
<accession>A0A8G2BWE0</accession>
<dbReference type="Proteomes" id="UP000236725">
    <property type="component" value="Unassembled WGS sequence"/>
</dbReference>